<feature type="domain" description="HTH gntR-type" evidence="4">
    <location>
        <begin position="27"/>
        <end position="94"/>
    </location>
</feature>
<dbReference type="Gene3D" id="1.10.10.10">
    <property type="entry name" value="Winged helix-like DNA-binding domain superfamily/Winged helix DNA-binding domain"/>
    <property type="match status" value="1"/>
</dbReference>
<dbReference type="SMART" id="SM00895">
    <property type="entry name" value="FCD"/>
    <property type="match status" value="1"/>
</dbReference>
<gene>
    <name evidence="5" type="ORF">R1CP_36000</name>
</gene>
<dbReference type="InterPro" id="IPR000524">
    <property type="entry name" value="Tscrpt_reg_HTH_GntR"/>
</dbReference>
<dbReference type="Proteomes" id="UP000186108">
    <property type="component" value="Plasmid pR1CP1"/>
</dbReference>
<evidence type="ECO:0000313" key="5">
    <source>
        <dbReference type="EMBL" id="ANS31806.1"/>
    </source>
</evidence>
<dbReference type="InterPro" id="IPR008920">
    <property type="entry name" value="TF_FadR/GntR_C"/>
</dbReference>
<proteinExistence type="predicted"/>
<keyword evidence="5" id="KW-0614">Plasmid</keyword>
<geneLocation type="plasmid" evidence="6">
    <name>pr1cp1</name>
</geneLocation>
<dbReference type="PROSITE" id="PS50949">
    <property type="entry name" value="HTH_GNTR"/>
    <property type="match status" value="1"/>
</dbReference>
<dbReference type="Gene3D" id="1.20.120.530">
    <property type="entry name" value="GntR ligand-binding domain-like"/>
    <property type="match status" value="1"/>
</dbReference>
<evidence type="ECO:0000313" key="6">
    <source>
        <dbReference type="Proteomes" id="UP000186108"/>
    </source>
</evidence>
<evidence type="ECO:0000256" key="1">
    <source>
        <dbReference type="ARBA" id="ARBA00023015"/>
    </source>
</evidence>
<dbReference type="InterPro" id="IPR036390">
    <property type="entry name" value="WH_DNA-bd_sf"/>
</dbReference>
<dbReference type="Pfam" id="PF07729">
    <property type="entry name" value="FCD"/>
    <property type="match status" value="1"/>
</dbReference>
<sequence>MVCITVYRMGHDSESHVVRYDVHMAADSKSEQVYAQLRASILDGTLRPGESLSVISIGERFSASRTPVRRALLQLEAEGLVSLVDRQGARVAPISIQGVRDLFELRMLLEAAAVRMVADNIDSVPAARQAFTEILDRLDLIADQAPSDQRRDRFYELAEAFDQAVIAHTRNEHLARSIAELRPHSARLRIIAHSRPQRLDTSLAAHRTMCRAILAGDGDAAANACTDHLAETQRTILDAVINPVGSGVPVQLITA</sequence>
<evidence type="ECO:0000256" key="2">
    <source>
        <dbReference type="ARBA" id="ARBA00023125"/>
    </source>
</evidence>
<evidence type="ECO:0000259" key="4">
    <source>
        <dbReference type="PROSITE" id="PS50949"/>
    </source>
</evidence>
<keyword evidence="1" id="KW-0805">Transcription regulation</keyword>
<evidence type="ECO:0000256" key="3">
    <source>
        <dbReference type="ARBA" id="ARBA00023163"/>
    </source>
</evidence>
<dbReference type="EMBL" id="CP009112">
    <property type="protein sequence ID" value="ANS31806.1"/>
    <property type="molecule type" value="Genomic_DNA"/>
</dbReference>
<dbReference type="GO" id="GO:0003700">
    <property type="term" value="F:DNA-binding transcription factor activity"/>
    <property type="evidence" value="ECO:0007669"/>
    <property type="project" value="InterPro"/>
</dbReference>
<keyword evidence="2" id="KW-0238">DNA-binding</keyword>
<dbReference type="InterPro" id="IPR036388">
    <property type="entry name" value="WH-like_DNA-bd_sf"/>
</dbReference>
<dbReference type="SUPFAM" id="SSF46785">
    <property type="entry name" value="Winged helix' DNA-binding domain"/>
    <property type="match status" value="1"/>
</dbReference>
<protein>
    <submittedName>
        <fullName evidence="5">GntR family transcriptional regulator</fullName>
    </submittedName>
</protein>
<dbReference type="CDD" id="cd07377">
    <property type="entry name" value="WHTH_GntR"/>
    <property type="match status" value="1"/>
</dbReference>
<accession>A0A1B1KGS3</accession>
<dbReference type="SUPFAM" id="SSF48008">
    <property type="entry name" value="GntR ligand-binding domain-like"/>
    <property type="match status" value="1"/>
</dbReference>
<dbReference type="InterPro" id="IPR011711">
    <property type="entry name" value="GntR_C"/>
</dbReference>
<dbReference type="Pfam" id="PF00392">
    <property type="entry name" value="GntR"/>
    <property type="match status" value="1"/>
</dbReference>
<dbReference type="GO" id="GO:0003677">
    <property type="term" value="F:DNA binding"/>
    <property type="evidence" value="ECO:0007669"/>
    <property type="project" value="UniProtKB-KW"/>
</dbReference>
<dbReference type="PANTHER" id="PTHR43537:SF24">
    <property type="entry name" value="GLUCONATE OPERON TRANSCRIPTIONAL REPRESSOR"/>
    <property type="match status" value="1"/>
</dbReference>
<dbReference type="SMART" id="SM00345">
    <property type="entry name" value="HTH_GNTR"/>
    <property type="match status" value="1"/>
</dbReference>
<dbReference type="PATRIC" id="fig|37919.13.peg.7579"/>
<dbReference type="PANTHER" id="PTHR43537">
    <property type="entry name" value="TRANSCRIPTIONAL REGULATOR, GNTR FAMILY"/>
    <property type="match status" value="1"/>
</dbReference>
<dbReference type="AlphaFoldDB" id="A0A1B1KGS3"/>
<organism evidence="5 6">
    <name type="scientific">Rhodococcus opacus</name>
    <name type="common">Nocardia opaca</name>
    <dbReference type="NCBI Taxonomy" id="37919"/>
    <lineage>
        <taxon>Bacteria</taxon>
        <taxon>Bacillati</taxon>
        <taxon>Actinomycetota</taxon>
        <taxon>Actinomycetes</taxon>
        <taxon>Mycobacteriales</taxon>
        <taxon>Nocardiaceae</taxon>
        <taxon>Rhodococcus</taxon>
    </lineage>
</organism>
<keyword evidence="3" id="KW-0804">Transcription</keyword>
<name>A0A1B1KGS3_RHOOP</name>
<reference evidence="5 6" key="1">
    <citation type="submission" date="2014-07" db="EMBL/GenBank/DDBJ databases">
        <authorList>
            <person name="Zhang J.E."/>
            <person name="Yang H."/>
            <person name="Guo J."/>
            <person name="Deng Z."/>
            <person name="Luo H."/>
            <person name="Luo M."/>
            <person name="Zhao B."/>
        </authorList>
    </citation>
    <scope>NUCLEOTIDE SEQUENCE [LARGE SCALE GENOMIC DNA]</scope>
    <source>
        <strain evidence="5 6">1CP</strain>
        <plasmid evidence="6">Plasmid pr1cp1</plasmid>
    </source>
</reference>